<keyword evidence="1" id="KW-0812">Transmembrane</keyword>
<organism evidence="3 4">
    <name type="scientific">Acinetobacter tianfuensis</name>
    <dbReference type="NCBI Taxonomy" id="2419603"/>
    <lineage>
        <taxon>Bacteria</taxon>
        <taxon>Pseudomonadati</taxon>
        <taxon>Pseudomonadota</taxon>
        <taxon>Gammaproteobacteria</taxon>
        <taxon>Moraxellales</taxon>
        <taxon>Moraxellaceae</taxon>
        <taxon>Acinetobacter</taxon>
    </lineage>
</organism>
<feature type="signal peptide" evidence="2">
    <location>
        <begin position="1"/>
        <end position="26"/>
    </location>
</feature>
<evidence type="ECO:0000313" key="3">
    <source>
        <dbReference type="EMBL" id="RKG30023.1"/>
    </source>
</evidence>
<gene>
    <name evidence="3" type="ORF">D7V32_12510</name>
</gene>
<evidence type="ECO:0000256" key="1">
    <source>
        <dbReference type="SAM" id="Phobius"/>
    </source>
</evidence>
<reference evidence="3 4" key="1">
    <citation type="submission" date="2018-09" db="EMBL/GenBank/DDBJ databases">
        <title>The draft genome of Acinetobacter spp. strains.</title>
        <authorList>
            <person name="Qin J."/>
            <person name="Feng Y."/>
            <person name="Zong Z."/>
        </authorList>
    </citation>
    <scope>NUCLEOTIDE SEQUENCE [LARGE SCALE GENOMIC DNA]</scope>
    <source>
        <strain evidence="3 4">WCHAc060012</strain>
    </source>
</reference>
<feature type="transmembrane region" description="Helical" evidence="1">
    <location>
        <begin position="70"/>
        <end position="95"/>
    </location>
</feature>
<keyword evidence="2" id="KW-0732">Signal</keyword>
<protein>
    <submittedName>
        <fullName evidence="3">Uncharacterized protein</fullName>
    </submittedName>
</protein>
<feature type="transmembrane region" description="Helical" evidence="1">
    <location>
        <begin position="251"/>
        <end position="271"/>
    </location>
</feature>
<dbReference type="Proteomes" id="UP000282388">
    <property type="component" value="Unassembled WGS sequence"/>
</dbReference>
<comment type="caution">
    <text evidence="3">The sequence shown here is derived from an EMBL/GenBank/DDBJ whole genome shotgun (WGS) entry which is preliminary data.</text>
</comment>
<keyword evidence="1" id="KW-0472">Membrane</keyword>
<keyword evidence="1" id="KW-1133">Transmembrane helix</keyword>
<dbReference type="RefSeq" id="WP_120403234.1">
    <property type="nucleotide sequence ID" value="NZ_RAXV01000029.1"/>
</dbReference>
<feature type="chain" id="PRO_5017353966" evidence="2">
    <location>
        <begin position="27"/>
        <end position="286"/>
    </location>
</feature>
<evidence type="ECO:0000256" key="2">
    <source>
        <dbReference type="SAM" id="SignalP"/>
    </source>
</evidence>
<dbReference type="EMBL" id="RAXV01000029">
    <property type="protein sequence ID" value="RKG30023.1"/>
    <property type="molecule type" value="Genomic_DNA"/>
</dbReference>
<keyword evidence="4" id="KW-1185">Reference proteome</keyword>
<dbReference type="OrthoDB" id="6708686at2"/>
<sequence>MLKARQRNLMLLGVASAVLMTSSAAALYVQQDFVYGFFGLTLNTEQLHLPSSADAAFAFLGQQKDYFFSLFAWFGWLFLKLFCSFFGAFIAVHILKKIHFFYVRFQSFVLKFVGWLLSFLLIWGGLTYVQHDTSADQGKEYQQLVHYDQRIQESEIAQILAQEPMAKPVKDYLLAQTALLHKPADKAAAIPHVQALMQAEQYDPNFFSYGFKPEQMWTLQHQLFEKSLTPMAKSVNKQALQAKRLNQAVRWVLLFALALTALMCLFLFTAASRIKQRVQRIEQHIY</sequence>
<name>A0A3A8ENQ8_9GAMM</name>
<proteinExistence type="predicted"/>
<accession>A0A3A8ENQ8</accession>
<dbReference type="AlphaFoldDB" id="A0A3A8ENQ8"/>
<evidence type="ECO:0000313" key="4">
    <source>
        <dbReference type="Proteomes" id="UP000282388"/>
    </source>
</evidence>
<feature type="transmembrane region" description="Helical" evidence="1">
    <location>
        <begin position="107"/>
        <end position="126"/>
    </location>
</feature>